<keyword evidence="6" id="KW-0482">Metalloprotease</keyword>
<dbReference type="Pfam" id="PF01457">
    <property type="entry name" value="Peptidase_M8"/>
    <property type="match status" value="1"/>
</dbReference>
<dbReference type="GO" id="GO:0046872">
    <property type="term" value="F:metal ion binding"/>
    <property type="evidence" value="ECO:0007669"/>
    <property type="project" value="UniProtKB-KW"/>
</dbReference>
<comment type="caution">
    <text evidence="7">The sequence shown here is derived from an EMBL/GenBank/DDBJ whole genome shotgun (WGS) entry which is preliminary data.</text>
</comment>
<evidence type="ECO:0000256" key="1">
    <source>
        <dbReference type="ARBA" id="ARBA00001947"/>
    </source>
</evidence>
<proteinExistence type="predicted"/>
<comment type="cofactor">
    <cofactor evidence="1">
        <name>Zn(2+)</name>
        <dbReference type="ChEBI" id="CHEBI:29105"/>
    </cofactor>
</comment>
<sequence length="296" mass="31316">MAGQSPYVFETYKAVANADRAAELAATTSPFQIDVRFLGGLTNSQKNVFKKAADRWAHVIVGDLETAVIHDITGEVVVDDLLIDAEGVPMDGVNHNPNTLGSAGPTQFRSEDAASGAGLPVKGHMRFDSADLAQMEEEGMLLDVITHEMGHVLGIGTVWTDFGFLKDFPGSNPTFVGPGAMTEFGKLIGNAPTAVPVANVGGIGSAGGHWRESVFANELMSPTIGGRPGTPLNDNPMSRLTVASLGDLGYTVDLEAAQDFELPDLLAIARSDRVPSPEPRYVVLPTIPTRIPAERP</sequence>
<dbReference type="InterPro" id="IPR024079">
    <property type="entry name" value="MetalloPept_cat_dom_sf"/>
</dbReference>
<accession>A0A0N0XRJ4</accession>
<organism evidence="7 8">
    <name type="scientific">Streptomyces chattanoogensis</name>
    <dbReference type="NCBI Taxonomy" id="66876"/>
    <lineage>
        <taxon>Bacteria</taxon>
        <taxon>Bacillati</taxon>
        <taxon>Actinomycetota</taxon>
        <taxon>Actinomycetes</taxon>
        <taxon>Kitasatosporales</taxon>
        <taxon>Streptomycetaceae</taxon>
        <taxon>Streptomyces</taxon>
    </lineage>
</organism>
<dbReference type="PATRIC" id="fig|66876.3.peg.7194"/>
<keyword evidence="4" id="KW-0378">Hydrolase</keyword>
<evidence type="ECO:0000256" key="2">
    <source>
        <dbReference type="ARBA" id="ARBA00022670"/>
    </source>
</evidence>
<protein>
    <submittedName>
        <fullName evidence="7">Peptidase</fullName>
    </submittedName>
</protein>
<dbReference type="GO" id="GO:0007155">
    <property type="term" value="P:cell adhesion"/>
    <property type="evidence" value="ECO:0007669"/>
    <property type="project" value="InterPro"/>
</dbReference>
<dbReference type="Gene3D" id="3.40.390.10">
    <property type="entry name" value="Collagenase (Catalytic Domain)"/>
    <property type="match status" value="1"/>
</dbReference>
<evidence type="ECO:0000313" key="8">
    <source>
        <dbReference type="Proteomes" id="UP000037982"/>
    </source>
</evidence>
<keyword evidence="5" id="KW-0862">Zinc</keyword>
<keyword evidence="8" id="KW-1185">Reference proteome</keyword>
<dbReference type="GO" id="GO:0016020">
    <property type="term" value="C:membrane"/>
    <property type="evidence" value="ECO:0007669"/>
    <property type="project" value="InterPro"/>
</dbReference>
<dbReference type="AlphaFoldDB" id="A0A0N0XRJ4"/>
<dbReference type="InterPro" id="IPR001577">
    <property type="entry name" value="Peptidase_M8"/>
</dbReference>
<dbReference type="RefSeq" id="WP_053927135.1">
    <property type="nucleotide sequence ID" value="NZ_LGKG01000172.1"/>
</dbReference>
<dbReference type="GO" id="GO:0004222">
    <property type="term" value="F:metalloendopeptidase activity"/>
    <property type="evidence" value="ECO:0007669"/>
    <property type="project" value="InterPro"/>
</dbReference>
<name>A0A0N0XRJ4_9ACTN</name>
<evidence type="ECO:0000256" key="6">
    <source>
        <dbReference type="ARBA" id="ARBA00023049"/>
    </source>
</evidence>
<dbReference type="Gene3D" id="3.90.132.10">
    <property type="entry name" value="Leishmanolysin , domain 2"/>
    <property type="match status" value="1"/>
</dbReference>
<keyword evidence="2" id="KW-0645">Protease</keyword>
<dbReference type="Proteomes" id="UP000037982">
    <property type="component" value="Unassembled WGS sequence"/>
</dbReference>
<evidence type="ECO:0000256" key="4">
    <source>
        <dbReference type="ARBA" id="ARBA00022801"/>
    </source>
</evidence>
<evidence type="ECO:0000313" key="7">
    <source>
        <dbReference type="EMBL" id="KPC59878.1"/>
    </source>
</evidence>
<reference evidence="8" key="1">
    <citation type="submission" date="2015-07" db="EMBL/GenBank/DDBJ databases">
        <authorList>
            <person name="Ju K.-S."/>
            <person name="Doroghazi J.R."/>
            <person name="Metcalf W.W."/>
        </authorList>
    </citation>
    <scope>NUCLEOTIDE SEQUENCE [LARGE SCALE GENOMIC DNA]</scope>
    <source>
        <strain evidence="8">NRRL ISP-5002</strain>
    </source>
</reference>
<evidence type="ECO:0000256" key="5">
    <source>
        <dbReference type="ARBA" id="ARBA00022833"/>
    </source>
</evidence>
<dbReference type="EMBL" id="LGKG01000172">
    <property type="protein sequence ID" value="KPC59878.1"/>
    <property type="molecule type" value="Genomic_DNA"/>
</dbReference>
<dbReference type="GO" id="GO:0006508">
    <property type="term" value="P:proteolysis"/>
    <property type="evidence" value="ECO:0007669"/>
    <property type="project" value="UniProtKB-KW"/>
</dbReference>
<gene>
    <name evidence="7" type="ORF">ADL29_32630</name>
</gene>
<evidence type="ECO:0000256" key="3">
    <source>
        <dbReference type="ARBA" id="ARBA00022723"/>
    </source>
</evidence>
<dbReference type="SUPFAM" id="SSF55486">
    <property type="entry name" value="Metalloproteases ('zincins'), catalytic domain"/>
    <property type="match status" value="1"/>
</dbReference>
<keyword evidence="3" id="KW-0479">Metal-binding</keyword>